<dbReference type="GO" id="GO:0003779">
    <property type="term" value="F:actin binding"/>
    <property type="evidence" value="ECO:0007669"/>
    <property type="project" value="InterPro"/>
</dbReference>
<feature type="transmembrane region" description="Helical" evidence="1">
    <location>
        <begin position="97"/>
        <end position="116"/>
    </location>
</feature>
<dbReference type="OrthoDB" id="421374at2759"/>
<dbReference type="Pfam" id="PF00235">
    <property type="entry name" value="Profilin"/>
    <property type="match status" value="1"/>
</dbReference>
<keyword evidence="1" id="KW-0812">Transmembrane</keyword>
<protein>
    <submittedName>
        <fullName evidence="2">Profilin</fullName>
    </submittedName>
</protein>
<evidence type="ECO:0000313" key="3">
    <source>
        <dbReference type="Proteomes" id="UP000326759"/>
    </source>
</evidence>
<evidence type="ECO:0000256" key="1">
    <source>
        <dbReference type="SAM" id="Phobius"/>
    </source>
</evidence>
<dbReference type="SUPFAM" id="SSF55770">
    <property type="entry name" value="Profilin (actin-binding protein)"/>
    <property type="match status" value="1"/>
</dbReference>
<keyword evidence="1" id="KW-1133">Transmembrane helix</keyword>
<name>A0A5N5SP86_9CRUS</name>
<dbReference type="AlphaFoldDB" id="A0A5N5SP86"/>
<dbReference type="Proteomes" id="UP000326759">
    <property type="component" value="Unassembled WGS sequence"/>
</dbReference>
<dbReference type="InterPro" id="IPR048278">
    <property type="entry name" value="PFN"/>
</dbReference>
<dbReference type="InterPro" id="IPR036140">
    <property type="entry name" value="PFN_sf"/>
</dbReference>
<comment type="caution">
    <text evidence="2">The sequence shown here is derived from an EMBL/GenBank/DDBJ whole genome shotgun (WGS) entry which is preliminary data.</text>
</comment>
<dbReference type="Gene3D" id="3.30.450.30">
    <property type="entry name" value="Dynein light chain 2a, cytoplasmic"/>
    <property type="match status" value="1"/>
</dbReference>
<keyword evidence="1" id="KW-0472">Membrane</keyword>
<dbReference type="InterPro" id="IPR027310">
    <property type="entry name" value="Profilin_CS"/>
</dbReference>
<organism evidence="2 3">
    <name type="scientific">Armadillidium nasatum</name>
    <dbReference type="NCBI Taxonomy" id="96803"/>
    <lineage>
        <taxon>Eukaryota</taxon>
        <taxon>Metazoa</taxon>
        <taxon>Ecdysozoa</taxon>
        <taxon>Arthropoda</taxon>
        <taxon>Crustacea</taxon>
        <taxon>Multicrustacea</taxon>
        <taxon>Malacostraca</taxon>
        <taxon>Eumalacostraca</taxon>
        <taxon>Peracarida</taxon>
        <taxon>Isopoda</taxon>
        <taxon>Oniscidea</taxon>
        <taxon>Crinocheta</taxon>
        <taxon>Armadillidiidae</taxon>
        <taxon>Armadillidium</taxon>
    </lineage>
</organism>
<reference evidence="2 3" key="1">
    <citation type="journal article" date="2019" name="PLoS Biol.">
        <title>Sex chromosomes control vertical transmission of feminizing Wolbachia symbionts in an isopod.</title>
        <authorList>
            <person name="Becking T."/>
            <person name="Chebbi M.A."/>
            <person name="Giraud I."/>
            <person name="Moumen B."/>
            <person name="Laverre T."/>
            <person name="Caubet Y."/>
            <person name="Peccoud J."/>
            <person name="Gilbert C."/>
            <person name="Cordaux R."/>
        </authorList>
    </citation>
    <scope>NUCLEOTIDE SEQUENCE [LARGE SCALE GENOMIC DNA]</scope>
    <source>
        <strain evidence="2">ANa2</strain>
        <tissue evidence="2">Whole body excluding digestive tract and cuticle</tissue>
    </source>
</reference>
<sequence length="151" mass="17066">MSWQTYVDQQLMGSGVVAKAIIAGHDGTLWAKSNNVNPISEPLVFIPNYFKKFEVYKWIGISMNPLDYIPPDLYPQCASLFTTQFILLSSTELLCDIVLSIFSIFGLTCAFIRAFTKPKRKIERAIIEVNKEMFAKHKIGICMFNLSTIGC</sequence>
<accession>A0A5N5SP86</accession>
<dbReference type="PROSITE" id="PS00414">
    <property type="entry name" value="PROFILIN"/>
    <property type="match status" value="1"/>
</dbReference>
<proteinExistence type="predicted"/>
<keyword evidence="3" id="KW-1185">Reference proteome</keyword>
<evidence type="ECO:0000313" key="2">
    <source>
        <dbReference type="EMBL" id="KAB7495528.1"/>
    </source>
</evidence>
<gene>
    <name evidence="2" type="primary">PROF_0</name>
    <name evidence="2" type="ORF">Anas_08725</name>
</gene>
<dbReference type="EMBL" id="SEYY01022482">
    <property type="protein sequence ID" value="KAB7495528.1"/>
    <property type="molecule type" value="Genomic_DNA"/>
</dbReference>